<proteinExistence type="predicted"/>
<dbReference type="GeneID" id="94443529"/>
<dbReference type="Proteomes" id="UP000033572">
    <property type="component" value="Unassembled WGS sequence"/>
</dbReference>
<organism evidence="1 2">
    <name type="scientific">Microbacterium foliorum</name>
    <dbReference type="NCBI Taxonomy" id="104336"/>
    <lineage>
        <taxon>Bacteria</taxon>
        <taxon>Bacillati</taxon>
        <taxon>Actinomycetota</taxon>
        <taxon>Actinomycetes</taxon>
        <taxon>Micrococcales</taxon>
        <taxon>Microbacteriaceae</taxon>
        <taxon>Microbacterium</taxon>
    </lineage>
</organism>
<comment type="caution">
    <text evidence="1">The sequence shown here is derived from an EMBL/GenBank/DDBJ whole genome shotgun (WGS) entry which is preliminary data.</text>
</comment>
<evidence type="ECO:0000313" key="1">
    <source>
        <dbReference type="EMBL" id="KJL19069.1"/>
    </source>
</evidence>
<dbReference type="InterPro" id="IPR011990">
    <property type="entry name" value="TPR-like_helical_dom_sf"/>
</dbReference>
<dbReference type="RefSeq" id="WP_045254706.1">
    <property type="nucleotide sequence ID" value="NZ_CAKKLS010000036.1"/>
</dbReference>
<dbReference type="KEGG" id="mfol:DXT68_03925"/>
<dbReference type="Gene3D" id="1.25.40.10">
    <property type="entry name" value="Tetratricopeptide repeat domain"/>
    <property type="match status" value="1"/>
</dbReference>
<keyword evidence="2" id="KW-1185">Reference proteome</keyword>
<dbReference type="PATRIC" id="fig|104336.4.peg.2391"/>
<dbReference type="AlphaFoldDB" id="A0A0F0KF68"/>
<name>A0A0F0KF68_9MICO</name>
<gene>
    <name evidence="1" type="ORF">RN50_02348</name>
</gene>
<evidence type="ECO:0000313" key="2">
    <source>
        <dbReference type="Proteomes" id="UP000033572"/>
    </source>
</evidence>
<dbReference type="SUPFAM" id="SSF48452">
    <property type="entry name" value="TPR-like"/>
    <property type="match status" value="1"/>
</dbReference>
<dbReference type="EMBL" id="JYIU01000045">
    <property type="protein sequence ID" value="KJL19069.1"/>
    <property type="molecule type" value="Genomic_DNA"/>
</dbReference>
<accession>A0A0F0KF68</accession>
<evidence type="ECO:0008006" key="3">
    <source>
        <dbReference type="Google" id="ProtNLM"/>
    </source>
</evidence>
<sequence length="175" mass="19589">MSFIQGYDPESLRELVDIGECSARLSEIEGQRSLPALLERVWLLKVLDRLDEALPLADEAVRQSRMAGTRKDVLRARVLHATILQYRGAHAAAEQELSTCAAEAEGQRWLSIAAFAYHHHGKNAYEAGDFETARESFKQSLFLRREAGAEDRELETVLLAIEAAERRRTAQLVAG</sequence>
<protein>
    <recommendedName>
        <fullName evidence="3">Tetratricopeptide repeat protein</fullName>
    </recommendedName>
</protein>
<reference evidence="1 2" key="1">
    <citation type="submission" date="2015-02" db="EMBL/GenBank/DDBJ databases">
        <title>Draft genome sequences of ten Microbacterium spp. with emphasis on heavy metal contaminated environments.</title>
        <authorList>
            <person name="Corretto E."/>
        </authorList>
    </citation>
    <scope>NUCLEOTIDE SEQUENCE [LARGE SCALE GENOMIC DNA]</scope>
    <source>
        <strain evidence="1 2">DSM 12966</strain>
    </source>
</reference>